<protein>
    <submittedName>
        <fullName evidence="4">N-acetyltransferase</fullName>
    </submittedName>
</protein>
<dbReference type="CDD" id="cd04301">
    <property type="entry name" value="NAT_SF"/>
    <property type="match status" value="1"/>
</dbReference>
<evidence type="ECO:0000313" key="4">
    <source>
        <dbReference type="EMBL" id="MBW9095376.1"/>
    </source>
</evidence>
<feature type="domain" description="N-acetyltransferase" evidence="3">
    <location>
        <begin position="1"/>
        <end position="155"/>
    </location>
</feature>
<sequence length="164" mass="17561">MTAEDWPAVEEIYAQGIEDGEATFESATPTWAGFDAGRLAGSRFVALDPAGIVVGWVAGAAVSTRPAYRGVAEHSVYIARDARGQGIGRLLLDTFIHAAEARGIWTIQSSVFPENAASLRLHEAAGFRVVGRRERIARSTVGPRAGAWRDTILIERRSAVVAAD</sequence>
<comment type="caution">
    <text evidence="4">The sequence shown here is derived from an EMBL/GenBank/DDBJ whole genome shotgun (WGS) entry which is preliminary data.</text>
</comment>
<dbReference type="EMBL" id="JAEUAW010000018">
    <property type="protein sequence ID" value="MBW9095376.1"/>
    <property type="molecule type" value="Genomic_DNA"/>
</dbReference>
<keyword evidence="5" id="KW-1185">Reference proteome</keyword>
<name>A0ABS7HQY9_9MICO</name>
<dbReference type="SUPFAM" id="SSF55729">
    <property type="entry name" value="Acyl-CoA N-acyltransferases (Nat)"/>
    <property type="match status" value="1"/>
</dbReference>
<keyword evidence="1" id="KW-0808">Transferase</keyword>
<gene>
    <name evidence="4" type="ORF">JNB62_16975</name>
</gene>
<dbReference type="Proteomes" id="UP001196843">
    <property type="component" value="Unassembled WGS sequence"/>
</dbReference>
<evidence type="ECO:0000256" key="1">
    <source>
        <dbReference type="ARBA" id="ARBA00022679"/>
    </source>
</evidence>
<dbReference type="PANTHER" id="PTHR43072">
    <property type="entry name" value="N-ACETYLTRANSFERASE"/>
    <property type="match status" value="1"/>
</dbReference>
<proteinExistence type="predicted"/>
<dbReference type="Gene3D" id="3.40.630.30">
    <property type="match status" value="1"/>
</dbReference>
<dbReference type="Pfam" id="PF00583">
    <property type="entry name" value="Acetyltransf_1"/>
    <property type="match status" value="1"/>
</dbReference>
<evidence type="ECO:0000256" key="2">
    <source>
        <dbReference type="ARBA" id="ARBA00023315"/>
    </source>
</evidence>
<evidence type="ECO:0000259" key="3">
    <source>
        <dbReference type="PROSITE" id="PS51186"/>
    </source>
</evidence>
<dbReference type="InterPro" id="IPR016181">
    <property type="entry name" value="Acyl_CoA_acyltransferase"/>
</dbReference>
<dbReference type="PROSITE" id="PS51186">
    <property type="entry name" value="GNAT"/>
    <property type="match status" value="1"/>
</dbReference>
<keyword evidence="2" id="KW-0012">Acyltransferase</keyword>
<dbReference type="PANTHER" id="PTHR43072:SF23">
    <property type="entry name" value="UPF0039 PROTEIN C11D3.02C"/>
    <property type="match status" value="1"/>
</dbReference>
<evidence type="ECO:0000313" key="5">
    <source>
        <dbReference type="Proteomes" id="UP001196843"/>
    </source>
</evidence>
<organism evidence="4 5">
    <name type="scientific">Microbacterium jejuense</name>
    <dbReference type="NCBI Taxonomy" id="1263637"/>
    <lineage>
        <taxon>Bacteria</taxon>
        <taxon>Bacillati</taxon>
        <taxon>Actinomycetota</taxon>
        <taxon>Actinomycetes</taxon>
        <taxon>Micrococcales</taxon>
        <taxon>Microbacteriaceae</taxon>
        <taxon>Microbacterium</taxon>
    </lineage>
</organism>
<reference evidence="4 5" key="1">
    <citation type="journal article" date="2021" name="MBio">
        <title>Poor Competitiveness of Bradyrhizobium in Pigeon Pea Root Colonization in Indian Soils.</title>
        <authorList>
            <person name="Chalasani D."/>
            <person name="Basu A."/>
            <person name="Pullabhotla S.V.S.R.N."/>
            <person name="Jorrin B."/>
            <person name="Neal A.L."/>
            <person name="Poole P.S."/>
            <person name="Podile A.R."/>
            <person name="Tkacz A."/>
        </authorList>
    </citation>
    <scope>NUCLEOTIDE SEQUENCE [LARGE SCALE GENOMIC DNA]</scope>
    <source>
        <strain evidence="4 5">HU14</strain>
    </source>
</reference>
<accession>A0ABS7HQY9</accession>
<dbReference type="InterPro" id="IPR000182">
    <property type="entry name" value="GNAT_dom"/>
</dbReference>